<keyword evidence="3" id="KW-0808">Transferase</keyword>
<dbReference type="OrthoDB" id="319710at2"/>
<feature type="domain" description="Phospholipid/glycerol acyltransferase" evidence="2">
    <location>
        <begin position="89"/>
        <end position="223"/>
    </location>
</feature>
<feature type="transmembrane region" description="Helical" evidence="1">
    <location>
        <begin position="12"/>
        <end position="35"/>
    </location>
</feature>
<keyword evidence="1" id="KW-1133">Transmembrane helix</keyword>
<sequence length="291" mass="33413">MKNPMFANIRLVISVLLVMLNTALTSLIISFFAVIKLLLPVAIVKKITVSMANKTLWGWATLNLWMLNINNTIEWKIEGGESLSQDNWYLLLSNHVSWADIVILSSVMKDKIPMTKFFLKYELLYVPFVGLACWGADMPFMRRDPERREDDFNAIKKSCENFRAVPTTVVNFVEGTRATPEKLLEARTPYQHLFKPKIGGIAFTLSAMGELFDGIVDVTLAYPENQNSPFIDMLQGKLTKVVVRINLHPNDEKVNGDYFGDKAFKRGFHKWVNDLWKEKDDYLQDVLKNKE</sequence>
<name>A0A4Q5KJ88_9GAMM</name>
<dbReference type="SMART" id="SM00563">
    <property type="entry name" value="PlsC"/>
    <property type="match status" value="1"/>
</dbReference>
<keyword evidence="1" id="KW-0812">Transmembrane</keyword>
<organism evidence="3 4">
    <name type="scientific">Aliivibrio finisterrensis</name>
    <dbReference type="NCBI Taxonomy" id="511998"/>
    <lineage>
        <taxon>Bacteria</taxon>
        <taxon>Pseudomonadati</taxon>
        <taxon>Pseudomonadota</taxon>
        <taxon>Gammaproteobacteria</taxon>
        <taxon>Vibrionales</taxon>
        <taxon>Vibrionaceae</taxon>
        <taxon>Aliivibrio</taxon>
    </lineage>
</organism>
<dbReference type="EMBL" id="SEZJ01000008">
    <property type="protein sequence ID" value="RYU46225.1"/>
    <property type="molecule type" value="Genomic_DNA"/>
</dbReference>
<dbReference type="Pfam" id="PF01553">
    <property type="entry name" value="Acyltransferase"/>
    <property type="match status" value="1"/>
</dbReference>
<evidence type="ECO:0000256" key="1">
    <source>
        <dbReference type="SAM" id="Phobius"/>
    </source>
</evidence>
<dbReference type="SUPFAM" id="SSF69593">
    <property type="entry name" value="Glycerol-3-phosphate (1)-acyltransferase"/>
    <property type="match status" value="1"/>
</dbReference>
<evidence type="ECO:0000313" key="3">
    <source>
        <dbReference type="EMBL" id="RYU46225.1"/>
    </source>
</evidence>
<dbReference type="GO" id="GO:0016746">
    <property type="term" value="F:acyltransferase activity"/>
    <property type="evidence" value="ECO:0007669"/>
    <property type="project" value="UniProtKB-KW"/>
</dbReference>
<accession>A0A4Q5KJ88</accession>
<dbReference type="PANTHER" id="PTHR10983:SF15">
    <property type="entry name" value="ACYLTRANSFERASE YIHG-RELATED"/>
    <property type="match status" value="1"/>
</dbReference>
<dbReference type="GO" id="GO:0005886">
    <property type="term" value="C:plasma membrane"/>
    <property type="evidence" value="ECO:0007669"/>
    <property type="project" value="TreeGrafter"/>
</dbReference>
<dbReference type="NCBIfam" id="NF010621">
    <property type="entry name" value="PRK14014.1"/>
    <property type="match status" value="1"/>
</dbReference>
<comment type="caution">
    <text evidence="3">The sequence shown here is derived from an EMBL/GenBank/DDBJ whole genome shotgun (WGS) entry which is preliminary data.</text>
</comment>
<reference evidence="3 4" key="1">
    <citation type="submission" date="2019-02" db="EMBL/GenBank/DDBJ databases">
        <title>Genome sequences of Aliivibrio finisterrensis strains from farmed Atlantic salmon.</title>
        <authorList>
            <person name="Bowman J.P."/>
        </authorList>
    </citation>
    <scope>NUCLEOTIDE SEQUENCE [LARGE SCALE GENOMIC DNA]</scope>
    <source>
        <strain evidence="3 4">A32</strain>
    </source>
</reference>
<gene>
    <name evidence="3" type="ORF">ERW49_11200</name>
</gene>
<dbReference type="AlphaFoldDB" id="A0A4Q5KJ88"/>
<dbReference type="CDD" id="cd07990">
    <property type="entry name" value="LPLAT_LCLAT1-like"/>
    <property type="match status" value="1"/>
</dbReference>
<keyword evidence="3" id="KW-0012">Acyltransferase</keyword>
<dbReference type="PANTHER" id="PTHR10983">
    <property type="entry name" value="1-ACYLGLYCEROL-3-PHOSPHATE ACYLTRANSFERASE-RELATED"/>
    <property type="match status" value="1"/>
</dbReference>
<evidence type="ECO:0000259" key="2">
    <source>
        <dbReference type="SMART" id="SM00563"/>
    </source>
</evidence>
<keyword evidence="1" id="KW-0472">Membrane</keyword>
<dbReference type="Proteomes" id="UP000293465">
    <property type="component" value="Unassembled WGS sequence"/>
</dbReference>
<proteinExistence type="predicted"/>
<evidence type="ECO:0000313" key="4">
    <source>
        <dbReference type="Proteomes" id="UP000293465"/>
    </source>
</evidence>
<protein>
    <submittedName>
        <fullName evidence="3">Acyltransferase</fullName>
    </submittedName>
</protein>
<dbReference type="InterPro" id="IPR002123">
    <property type="entry name" value="Plipid/glycerol_acylTrfase"/>
</dbReference>